<comment type="caution">
    <text evidence="1">The sequence shown here is derived from an EMBL/GenBank/DDBJ whole genome shotgun (WGS) entry which is preliminary data.</text>
</comment>
<dbReference type="RefSeq" id="WP_091133820.1">
    <property type="nucleotide sequence ID" value="NZ_FMVC01000005.1"/>
</dbReference>
<dbReference type="EMBL" id="FMVC01000005">
    <property type="protein sequence ID" value="SCY74388.1"/>
    <property type="molecule type" value="Genomic_DNA"/>
</dbReference>
<gene>
    <name evidence="1" type="ORF">SAMN02927916_3143</name>
</gene>
<dbReference type="Proteomes" id="UP000199307">
    <property type="component" value="Unassembled WGS sequence"/>
</dbReference>
<evidence type="ECO:0000313" key="1">
    <source>
        <dbReference type="EMBL" id="SCY74388.1"/>
    </source>
</evidence>
<proteinExistence type="predicted"/>
<evidence type="ECO:0000313" key="2">
    <source>
        <dbReference type="Proteomes" id="UP000199307"/>
    </source>
</evidence>
<accession>A0ABY0LWS9</accession>
<sequence>MADENLKPLTDFFSAIEKDFRISSTHIAIYAALLQFRSVKGFINPVEVFRRELAPAAKISSAHTYHKCLHELDEYGYLRYEPSFKKTRGSRIYFYDFEISKTELL</sequence>
<keyword evidence="2" id="KW-1185">Reference proteome</keyword>
<organism evidence="1 2">
    <name type="scientific">Flavobacterium anhuiense</name>
    <dbReference type="NCBI Taxonomy" id="459526"/>
    <lineage>
        <taxon>Bacteria</taxon>
        <taxon>Pseudomonadati</taxon>
        <taxon>Bacteroidota</taxon>
        <taxon>Flavobacteriia</taxon>
        <taxon>Flavobacteriales</taxon>
        <taxon>Flavobacteriaceae</taxon>
        <taxon>Flavobacterium</taxon>
    </lineage>
</organism>
<protein>
    <recommendedName>
        <fullName evidence="3">Transcriptional regulator</fullName>
    </recommendedName>
</protein>
<name>A0ABY0LWS9_9FLAO</name>
<evidence type="ECO:0008006" key="3">
    <source>
        <dbReference type="Google" id="ProtNLM"/>
    </source>
</evidence>
<reference evidence="1 2" key="1">
    <citation type="submission" date="2016-10" db="EMBL/GenBank/DDBJ databases">
        <authorList>
            <person name="Varghese N."/>
            <person name="Submissions S."/>
        </authorList>
    </citation>
    <scope>NUCLEOTIDE SEQUENCE [LARGE SCALE GENOMIC DNA]</scope>
    <source>
        <strain evidence="1 2">CGMCC 1.6859</strain>
    </source>
</reference>